<feature type="region of interest" description="Disordered" evidence="1">
    <location>
        <begin position="150"/>
        <end position="195"/>
    </location>
</feature>
<sequence length="195" mass="21398">MRQRDRAFNERYCVYRLYDSLLEWSPWMVVSLALSILLFGSVVILSDRSPLLAQQRQLRQRAWIPPRSLSCERLDGDEKGFVCKPREHTANTTQIYAAESAASAWTPSSTTMAQEMAPLTHGNLAAALAQSGIAVTREKMEQLSIALQQGATQATETKTSGAVLNGSFMSEASTEDNVSDKHSEESGLSGKAGRD</sequence>
<evidence type="ECO:0000256" key="1">
    <source>
        <dbReference type="SAM" id="MobiDB-lite"/>
    </source>
</evidence>
<dbReference type="EMBL" id="LGRX02014250">
    <property type="protein sequence ID" value="KAK3264939.1"/>
    <property type="molecule type" value="Genomic_DNA"/>
</dbReference>
<evidence type="ECO:0000256" key="2">
    <source>
        <dbReference type="SAM" id="Phobius"/>
    </source>
</evidence>
<keyword evidence="4" id="KW-1185">Reference proteome</keyword>
<accession>A0AAE0FSA0</accession>
<feature type="transmembrane region" description="Helical" evidence="2">
    <location>
        <begin position="24"/>
        <end position="46"/>
    </location>
</feature>
<dbReference type="AlphaFoldDB" id="A0AAE0FSA0"/>
<keyword evidence="2" id="KW-0812">Transmembrane</keyword>
<comment type="caution">
    <text evidence="3">The sequence shown here is derived from an EMBL/GenBank/DDBJ whole genome shotgun (WGS) entry which is preliminary data.</text>
</comment>
<name>A0AAE0FSA0_9CHLO</name>
<evidence type="ECO:0000313" key="4">
    <source>
        <dbReference type="Proteomes" id="UP001190700"/>
    </source>
</evidence>
<dbReference type="Proteomes" id="UP001190700">
    <property type="component" value="Unassembled WGS sequence"/>
</dbReference>
<reference evidence="3 4" key="1">
    <citation type="journal article" date="2015" name="Genome Biol. Evol.">
        <title>Comparative Genomics of a Bacterivorous Green Alga Reveals Evolutionary Causalities and Consequences of Phago-Mixotrophic Mode of Nutrition.</title>
        <authorList>
            <person name="Burns J.A."/>
            <person name="Paasch A."/>
            <person name="Narechania A."/>
            <person name="Kim E."/>
        </authorList>
    </citation>
    <scope>NUCLEOTIDE SEQUENCE [LARGE SCALE GENOMIC DNA]</scope>
    <source>
        <strain evidence="3 4">PLY_AMNH</strain>
    </source>
</reference>
<gene>
    <name evidence="3" type="ORF">CYMTET_26348</name>
</gene>
<organism evidence="3 4">
    <name type="scientific">Cymbomonas tetramitiformis</name>
    <dbReference type="NCBI Taxonomy" id="36881"/>
    <lineage>
        <taxon>Eukaryota</taxon>
        <taxon>Viridiplantae</taxon>
        <taxon>Chlorophyta</taxon>
        <taxon>Pyramimonadophyceae</taxon>
        <taxon>Pyramimonadales</taxon>
        <taxon>Pyramimonadaceae</taxon>
        <taxon>Cymbomonas</taxon>
    </lineage>
</organism>
<keyword evidence="2" id="KW-0472">Membrane</keyword>
<feature type="compositionally biased region" description="Polar residues" evidence="1">
    <location>
        <begin position="150"/>
        <end position="176"/>
    </location>
</feature>
<keyword evidence="2" id="KW-1133">Transmembrane helix</keyword>
<evidence type="ECO:0000313" key="3">
    <source>
        <dbReference type="EMBL" id="KAK3264939.1"/>
    </source>
</evidence>
<protein>
    <submittedName>
        <fullName evidence="3">Uncharacterized protein</fullName>
    </submittedName>
</protein>
<feature type="non-terminal residue" evidence="3">
    <location>
        <position position="195"/>
    </location>
</feature>
<proteinExistence type="predicted"/>